<dbReference type="Proteomes" id="UP001155840">
    <property type="component" value="Unassembled WGS sequence"/>
</dbReference>
<keyword evidence="1" id="KW-0472">Membrane</keyword>
<evidence type="ECO:0000313" key="3">
    <source>
        <dbReference type="Proteomes" id="UP001155840"/>
    </source>
</evidence>
<reference evidence="2" key="1">
    <citation type="submission" date="2020-03" db="EMBL/GenBank/DDBJ databases">
        <title>Ferranicluibacter endophyticum gen. nov., sp. nov., a new genus isolated from Rubus ulmifolius Schott. stem.</title>
        <authorList>
            <person name="Roca-Couso R."/>
            <person name="Flores-Felix J.D."/>
            <person name="Igual J.M."/>
            <person name="Rivas R."/>
        </authorList>
    </citation>
    <scope>NUCLEOTIDE SEQUENCE</scope>
    <source>
        <strain evidence="2">CRRU44</strain>
    </source>
</reference>
<accession>A0AA43ZHI7</accession>
<keyword evidence="1" id="KW-0812">Transmembrane</keyword>
<dbReference type="EMBL" id="JAANCM010000010">
    <property type="protein sequence ID" value="NHT77759.1"/>
    <property type="molecule type" value="Genomic_DNA"/>
</dbReference>
<feature type="transmembrane region" description="Helical" evidence="1">
    <location>
        <begin position="154"/>
        <end position="172"/>
    </location>
</feature>
<dbReference type="InterPro" id="IPR011990">
    <property type="entry name" value="TPR-like_helical_dom_sf"/>
</dbReference>
<evidence type="ECO:0000256" key="1">
    <source>
        <dbReference type="SAM" id="Phobius"/>
    </source>
</evidence>
<evidence type="ECO:0000313" key="2">
    <source>
        <dbReference type="EMBL" id="NHT77759.1"/>
    </source>
</evidence>
<sequence>MRDSITIEGLGTVCPEAIRAQVAKIVASPEFPAAGRGAAFLTYIVEEVLAGRANRIKGYSIALEVFKRDEHFSQDDPVVRIEAGRLRRGLERYYLVAGQDDPVRIAVPKGGYIPVFQSVVQAEPEPSAGEEPLLSQPIKGVPAQARSRFHPAKMALGVIILLVAGAALVFHLTGVPIAKTPAASEPSLVIAPFANLGDGARAGLYATGITEELLTALPRFKEIRVFGRETSRALTSEVDVRQVREQLDARYLLTGGVRTSGEHMRISARLIDTRDGAILWSQTYDNDMKAGDLFTIQSDVASQVAAAIAQPYGIIAQADRTRAPPEDIDAYECTLSFYAYRTELSPGGHAGVRTCLEAAVERYPAFATAWAMLSMIYLDEERYRYNLLAGAQPPVERALEAARRATQLERANTRGQQALMTALFFSRDVAEAVRVGENALADNPNDAELLGEFGTRLAVMGQWQRGAVLLDKAFALNPGGGGFYRGSRALAAYMLGDTSGAVALIRQADLQKFPLFHGVAAIIYAEAGLGADARRESALFVTMRPDFVPNFSAEMRSRNMRPEDLGKLLAGLRRAGIDIPDQAAIAPAGQR</sequence>
<dbReference type="Gene3D" id="3.40.50.10610">
    <property type="entry name" value="ABC-type transport auxiliary lipoprotein component"/>
    <property type="match status" value="1"/>
</dbReference>
<organism evidence="2 3">
    <name type="scientific">Ferranicluibacter rubi</name>
    <dbReference type="NCBI Taxonomy" id="2715133"/>
    <lineage>
        <taxon>Bacteria</taxon>
        <taxon>Pseudomonadati</taxon>
        <taxon>Pseudomonadota</taxon>
        <taxon>Alphaproteobacteria</taxon>
        <taxon>Hyphomicrobiales</taxon>
        <taxon>Rhizobiaceae</taxon>
        <taxon>Ferranicluibacter</taxon>
    </lineage>
</organism>
<protein>
    <submittedName>
        <fullName evidence="2">Adenylate cyclase</fullName>
    </submittedName>
</protein>
<name>A0AA43ZHI7_9HYPH</name>
<proteinExistence type="predicted"/>
<dbReference type="Gene3D" id="1.25.40.10">
    <property type="entry name" value="Tetratricopeptide repeat domain"/>
    <property type="match status" value="1"/>
</dbReference>
<dbReference type="RefSeq" id="WP_167130278.1">
    <property type="nucleotide sequence ID" value="NZ_JAANCM010000010.1"/>
</dbReference>
<dbReference type="AlphaFoldDB" id="A0AA43ZHI7"/>
<dbReference type="SUPFAM" id="SSF48452">
    <property type="entry name" value="TPR-like"/>
    <property type="match status" value="1"/>
</dbReference>
<keyword evidence="1" id="KW-1133">Transmembrane helix</keyword>
<comment type="caution">
    <text evidence="2">The sequence shown here is derived from an EMBL/GenBank/DDBJ whole genome shotgun (WGS) entry which is preliminary data.</text>
</comment>
<gene>
    <name evidence="2" type="ORF">G8E10_18820</name>
</gene>
<keyword evidence="3" id="KW-1185">Reference proteome</keyword>